<dbReference type="Pfam" id="PF00583">
    <property type="entry name" value="Acetyltransf_1"/>
    <property type="match status" value="1"/>
</dbReference>
<dbReference type="InterPro" id="IPR050832">
    <property type="entry name" value="Bact_Acetyltransf"/>
</dbReference>
<sequence>MHNYGVTNVLTTEIQIEDRPWTDPQGAHLRCEQRAEIAIRYGTDDSEPGVKPTAADIAEFVVAYIDGKPVGCGGLRELHGEDGDAEIKRMFVRSSNRGSGAAVAVLRALEERAKKRGWTRLLLETGVAQPDATRFYEREGYVRVPAFGHYKGSADSVCYGRTLPRE</sequence>
<accession>A0ABN6XWR8</accession>
<dbReference type="PROSITE" id="PS51186">
    <property type="entry name" value="GNAT"/>
    <property type="match status" value="1"/>
</dbReference>
<evidence type="ECO:0000313" key="5">
    <source>
        <dbReference type="Proteomes" id="UP001321486"/>
    </source>
</evidence>
<evidence type="ECO:0000256" key="2">
    <source>
        <dbReference type="ARBA" id="ARBA00023315"/>
    </source>
</evidence>
<keyword evidence="5" id="KW-1185">Reference proteome</keyword>
<dbReference type="InterPro" id="IPR016181">
    <property type="entry name" value="Acyl_CoA_acyltransferase"/>
</dbReference>
<dbReference type="InterPro" id="IPR000182">
    <property type="entry name" value="GNAT_dom"/>
</dbReference>
<keyword evidence="2" id="KW-0012">Acyltransferase</keyword>
<name>A0ABN6XWR8_9MICO</name>
<protein>
    <submittedName>
        <fullName evidence="4">N-acetyltransferase</fullName>
    </submittedName>
</protein>
<dbReference type="EMBL" id="AP027732">
    <property type="protein sequence ID" value="BDZ48106.1"/>
    <property type="molecule type" value="Genomic_DNA"/>
</dbReference>
<dbReference type="CDD" id="cd04301">
    <property type="entry name" value="NAT_SF"/>
    <property type="match status" value="1"/>
</dbReference>
<organism evidence="4 5">
    <name type="scientific">Frondihabitans sucicola</name>
    <dbReference type="NCBI Taxonomy" id="1268041"/>
    <lineage>
        <taxon>Bacteria</taxon>
        <taxon>Bacillati</taxon>
        <taxon>Actinomycetota</taxon>
        <taxon>Actinomycetes</taxon>
        <taxon>Micrococcales</taxon>
        <taxon>Microbacteriaceae</taxon>
        <taxon>Frondihabitans</taxon>
    </lineage>
</organism>
<dbReference type="PANTHER" id="PTHR43877">
    <property type="entry name" value="AMINOALKYLPHOSPHONATE N-ACETYLTRANSFERASE-RELATED-RELATED"/>
    <property type="match status" value="1"/>
</dbReference>
<dbReference type="SUPFAM" id="SSF55729">
    <property type="entry name" value="Acyl-CoA N-acyltransferases (Nat)"/>
    <property type="match status" value="1"/>
</dbReference>
<dbReference type="Proteomes" id="UP001321486">
    <property type="component" value="Chromosome"/>
</dbReference>
<proteinExistence type="predicted"/>
<evidence type="ECO:0000313" key="4">
    <source>
        <dbReference type="EMBL" id="BDZ48106.1"/>
    </source>
</evidence>
<gene>
    <name evidence="4" type="ORF">GCM10025867_03470</name>
</gene>
<evidence type="ECO:0000256" key="1">
    <source>
        <dbReference type="ARBA" id="ARBA00022679"/>
    </source>
</evidence>
<feature type="domain" description="N-acetyltransferase" evidence="3">
    <location>
        <begin position="16"/>
        <end position="164"/>
    </location>
</feature>
<dbReference type="PANTHER" id="PTHR43877:SF2">
    <property type="entry name" value="AMINOALKYLPHOSPHONATE N-ACETYLTRANSFERASE-RELATED"/>
    <property type="match status" value="1"/>
</dbReference>
<evidence type="ECO:0000259" key="3">
    <source>
        <dbReference type="PROSITE" id="PS51186"/>
    </source>
</evidence>
<keyword evidence="1" id="KW-0808">Transferase</keyword>
<dbReference type="Gene3D" id="3.40.630.30">
    <property type="match status" value="1"/>
</dbReference>
<reference evidence="5" key="1">
    <citation type="journal article" date="2019" name="Int. J. Syst. Evol. Microbiol.">
        <title>The Global Catalogue of Microorganisms (GCM) 10K type strain sequencing project: providing services to taxonomists for standard genome sequencing and annotation.</title>
        <authorList>
            <consortium name="The Broad Institute Genomics Platform"/>
            <consortium name="The Broad Institute Genome Sequencing Center for Infectious Disease"/>
            <person name="Wu L."/>
            <person name="Ma J."/>
        </authorList>
    </citation>
    <scope>NUCLEOTIDE SEQUENCE [LARGE SCALE GENOMIC DNA]</scope>
    <source>
        <strain evidence="5">NBRC 108728</strain>
    </source>
</reference>